<feature type="domain" description="tRNA/rRNA methyltransferase SpoU type" evidence="3">
    <location>
        <begin position="3"/>
        <end position="146"/>
    </location>
</feature>
<dbReference type="GO" id="GO:0006396">
    <property type="term" value="P:RNA processing"/>
    <property type="evidence" value="ECO:0007669"/>
    <property type="project" value="InterPro"/>
</dbReference>
<name>A0A1G2K2V9_9BACT</name>
<dbReference type="EMBL" id="MHQC01000051">
    <property type="protein sequence ID" value="OGZ93746.1"/>
    <property type="molecule type" value="Genomic_DNA"/>
</dbReference>
<dbReference type="GO" id="GO:0032259">
    <property type="term" value="P:methylation"/>
    <property type="evidence" value="ECO:0007669"/>
    <property type="project" value="UniProtKB-KW"/>
</dbReference>
<organism evidence="4 5">
    <name type="scientific">Candidatus Sungbacteria bacterium RIFCSPHIGHO2_01_FULL_47_32</name>
    <dbReference type="NCBI Taxonomy" id="1802264"/>
    <lineage>
        <taxon>Bacteria</taxon>
        <taxon>Candidatus Sungiibacteriota</taxon>
    </lineage>
</organism>
<evidence type="ECO:0000313" key="5">
    <source>
        <dbReference type="Proteomes" id="UP000177152"/>
    </source>
</evidence>
<comment type="caution">
    <text evidence="4">The sequence shown here is derived from an EMBL/GenBank/DDBJ whole genome shotgun (WGS) entry which is preliminary data.</text>
</comment>
<dbReference type="SUPFAM" id="SSF75217">
    <property type="entry name" value="alpha/beta knot"/>
    <property type="match status" value="1"/>
</dbReference>
<dbReference type="GO" id="GO:0003723">
    <property type="term" value="F:RNA binding"/>
    <property type="evidence" value="ECO:0007669"/>
    <property type="project" value="InterPro"/>
</dbReference>
<evidence type="ECO:0000313" key="4">
    <source>
        <dbReference type="EMBL" id="OGZ93746.1"/>
    </source>
</evidence>
<accession>A0A1G2K2V9</accession>
<keyword evidence="2" id="KW-0808">Transferase</keyword>
<evidence type="ECO:0000256" key="2">
    <source>
        <dbReference type="ARBA" id="ARBA00022679"/>
    </source>
</evidence>
<dbReference type="InterPro" id="IPR029028">
    <property type="entry name" value="Alpha/beta_knot_MTases"/>
</dbReference>
<dbReference type="Proteomes" id="UP000177152">
    <property type="component" value="Unassembled WGS sequence"/>
</dbReference>
<dbReference type="Gene3D" id="3.40.1280.10">
    <property type="match status" value="1"/>
</dbReference>
<dbReference type="Pfam" id="PF00588">
    <property type="entry name" value="SpoU_methylase"/>
    <property type="match status" value="1"/>
</dbReference>
<dbReference type="GO" id="GO:0008173">
    <property type="term" value="F:RNA methyltransferase activity"/>
    <property type="evidence" value="ECO:0007669"/>
    <property type="project" value="InterPro"/>
</dbReference>
<dbReference type="PANTHER" id="PTHR46429:SF1">
    <property type="entry name" value="23S RRNA (GUANOSINE-2'-O-)-METHYLTRANSFERASE RLMB"/>
    <property type="match status" value="1"/>
</dbReference>
<proteinExistence type="predicted"/>
<dbReference type="AlphaFoldDB" id="A0A1G2K2V9"/>
<dbReference type="InterPro" id="IPR029026">
    <property type="entry name" value="tRNA_m1G_MTases_N"/>
</dbReference>
<evidence type="ECO:0000256" key="1">
    <source>
        <dbReference type="ARBA" id="ARBA00022603"/>
    </source>
</evidence>
<dbReference type="GO" id="GO:0005829">
    <property type="term" value="C:cytosol"/>
    <property type="evidence" value="ECO:0007669"/>
    <property type="project" value="TreeGrafter"/>
</dbReference>
<evidence type="ECO:0000259" key="3">
    <source>
        <dbReference type="Pfam" id="PF00588"/>
    </source>
</evidence>
<keyword evidence="1" id="KW-0489">Methyltransferase</keyword>
<gene>
    <name evidence="4" type="ORF">A2633_02660</name>
</gene>
<reference evidence="4 5" key="1">
    <citation type="journal article" date="2016" name="Nat. Commun.">
        <title>Thousands of microbial genomes shed light on interconnected biogeochemical processes in an aquifer system.</title>
        <authorList>
            <person name="Anantharaman K."/>
            <person name="Brown C.T."/>
            <person name="Hug L.A."/>
            <person name="Sharon I."/>
            <person name="Castelle C.J."/>
            <person name="Probst A.J."/>
            <person name="Thomas B.C."/>
            <person name="Singh A."/>
            <person name="Wilkins M.J."/>
            <person name="Karaoz U."/>
            <person name="Brodie E.L."/>
            <person name="Williams K.H."/>
            <person name="Hubbard S.S."/>
            <person name="Banfield J.F."/>
        </authorList>
    </citation>
    <scope>NUCLEOTIDE SEQUENCE [LARGE SCALE GENOMIC DNA]</scope>
</reference>
<dbReference type="InterPro" id="IPR001537">
    <property type="entry name" value="SpoU_MeTrfase"/>
</dbReference>
<protein>
    <recommendedName>
        <fullName evidence="3">tRNA/rRNA methyltransferase SpoU type domain-containing protein</fullName>
    </recommendedName>
</protein>
<sequence length="150" mass="16578">MRYVICHNIRSRENVGSIFRTADAFGVSKVLLTGYTPTPPHPKISKTALGAENFVPWESHYSPVRLVKKLKNEGFVVVALECGIKQKTVRSLRQFLKKKKIALIVGNEVFGIPAALLKHADAILEIPMKGKKESLNVAVAFGVASYTLIF</sequence>
<dbReference type="CDD" id="cd18097">
    <property type="entry name" value="SpoU-like"/>
    <property type="match status" value="1"/>
</dbReference>
<dbReference type="InterPro" id="IPR004441">
    <property type="entry name" value="rRNA_MeTrfase_TrmH"/>
</dbReference>
<dbReference type="PANTHER" id="PTHR46429">
    <property type="entry name" value="23S RRNA (GUANOSINE-2'-O-)-METHYLTRANSFERASE RLMB"/>
    <property type="match status" value="1"/>
</dbReference>